<comment type="subcellular location">
    <subcellularLocation>
        <location evidence="1">Membrane</location>
        <topology evidence="1">Multi-pass membrane protein</topology>
    </subcellularLocation>
</comment>
<evidence type="ECO:0000256" key="2">
    <source>
        <dbReference type="ARBA" id="ARBA00022692"/>
    </source>
</evidence>
<feature type="transmembrane region" description="Helical" evidence="5">
    <location>
        <begin position="79"/>
        <end position="98"/>
    </location>
</feature>
<protein>
    <submittedName>
        <fullName evidence="7">RDD family protein</fullName>
    </submittedName>
</protein>
<dbReference type="AlphaFoldDB" id="A0A9X5HB73"/>
<dbReference type="InterPro" id="IPR010432">
    <property type="entry name" value="RDD"/>
</dbReference>
<evidence type="ECO:0000256" key="5">
    <source>
        <dbReference type="SAM" id="Phobius"/>
    </source>
</evidence>
<sequence>MSAFRRATAWLIDFALVVALASLLAVLTFNRMSALVTDVPELAARGGFDLLTSRGDVLDASAGLGTSLWDRSMGYVQQAFALLVVAAFLYQWACLALAGRTAGKALTGLKVVPRTPRRAALRASVTTASDVAVYAVACVLLVEGEIVLSVLVWLAAVVLFLLNALPVLGGRRRSLADRVAGTSVASVELSRFAATRRVTTS</sequence>
<dbReference type="GO" id="GO:0016020">
    <property type="term" value="C:membrane"/>
    <property type="evidence" value="ECO:0007669"/>
    <property type="project" value="UniProtKB-SubCell"/>
</dbReference>
<keyword evidence="8" id="KW-1185">Reference proteome</keyword>
<comment type="caution">
    <text evidence="7">The sequence shown here is derived from an EMBL/GenBank/DDBJ whole genome shotgun (WGS) entry which is preliminary data.</text>
</comment>
<feature type="transmembrane region" description="Helical" evidence="5">
    <location>
        <begin position="119"/>
        <end position="142"/>
    </location>
</feature>
<dbReference type="Pfam" id="PF06271">
    <property type="entry name" value="RDD"/>
    <property type="match status" value="1"/>
</dbReference>
<keyword evidence="3 5" id="KW-1133">Transmembrane helix</keyword>
<proteinExistence type="predicted"/>
<evidence type="ECO:0000313" key="8">
    <source>
        <dbReference type="Proteomes" id="UP000471745"/>
    </source>
</evidence>
<feature type="domain" description="RDD" evidence="6">
    <location>
        <begin position="2"/>
        <end position="181"/>
    </location>
</feature>
<feature type="transmembrane region" description="Helical" evidence="5">
    <location>
        <begin position="148"/>
        <end position="168"/>
    </location>
</feature>
<feature type="transmembrane region" description="Helical" evidence="5">
    <location>
        <begin position="7"/>
        <end position="29"/>
    </location>
</feature>
<evidence type="ECO:0000256" key="1">
    <source>
        <dbReference type="ARBA" id="ARBA00004141"/>
    </source>
</evidence>
<name>A0A9X5HB73_9ACTN</name>
<dbReference type="RefSeq" id="WP_163086305.1">
    <property type="nucleotide sequence ID" value="NZ_JAAGNA010000171.1"/>
</dbReference>
<dbReference type="EMBL" id="JAAGNA010000171">
    <property type="protein sequence ID" value="NEC47931.1"/>
    <property type="molecule type" value="Genomic_DNA"/>
</dbReference>
<reference evidence="7 8" key="1">
    <citation type="submission" date="2020-01" db="EMBL/GenBank/DDBJ databases">
        <title>Insect and environment-associated Actinomycetes.</title>
        <authorList>
            <person name="Currrie C."/>
            <person name="Chevrette M."/>
            <person name="Carlson C."/>
            <person name="Stubbendieck R."/>
            <person name="Wendt-Pienkowski E."/>
        </authorList>
    </citation>
    <scope>NUCLEOTIDE SEQUENCE [LARGE SCALE GENOMIC DNA]</scope>
    <source>
        <strain evidence="7 8">SID8189</strain>
    </source>
</reference>
<evidence type="ECO:0000256" key="3">
    <source>
        <dbReference type="ARBA" id="ARBA00022989"/>
    </source>
</evidence>
<gene>
    <name evidence="7" type="ORF">G3I18_04975</name>
</gene>
<dbReference type="Proteomes" id="UP000471745">
    <property type="component" value="Unassembled WGS sequence"/>
</dbReference>
<keyword evidence="2 5" id="KW-0812">Transmembrane</keyword>
<keyword evidence="4 5" id="KW-0472">Membrane</keyword>
<accession>A0A9X5HB73</accession>
<evidence type="ECO:0000256" key="4">
    <source>
        <dbReference type="ARBA" id="ARBA00023136"/>
    </source>
</evidence>
<evidence type="ECO:0000259" key="6">
    <source>
        <dbReference type="Pfam" id="PF06271"/>
    </source>
</evidence>
<organism evidence="7 8">
    <name type="scientific">Actinospica acidiphila</name>
    <dbReference type="NCBI Taxonomy" id="304899"/>
    <lineage>
        <taxon>Bacteria</taxon>
        <taxon>Bacillati</taxon>
        <taxon>Actinomycetota</taxon>
        <taxon>Actinomycetes</taxon>
        <taxon>Catenulisporales</taxon>
        <taxon>Actinospicaceae</taxon>
        <taxon>Actinospica</taxon>
    </lineage>
</organism>
<evidence type="ECO:0000313" key="7">
    <source>
        <dbReference type="EMBL" id="NEC47931.1"/>
    </source>
</evidence>